<dbReference type="InterPro" id="IPR017930">
    <property type="entry name" value="Myb_dom"/>
</dbReference>
<keyword evidence="1" id="KW-0238">DNA-binding</keyword>
<comment type="caution">
    <text evidence="4">The sequence shown here is derived from an EMBL/GenBank/DDBJ whole genome shotgun (WGS) entry which is preliminary data.</text>
</comment>
<dbReference type="InterPro" id="IPR009057">
    <property type="entry name" value="Homeodomain-like_sf"/>
</dbReference>
<dbReference type="InterPro" id="IPR017884">
    <property type="entry name" value="SANT_dom"/>
</dbReference>
<dbReference type="OrthoDB" id="614923at2759"/>
<keyword evidence="5" id="KW-1185">Reference proteome</keyword>
<dbReference type="PROSITE" id="PS51294">
    <property type="entry name" value="HTH_MYB"/>
    <property type="match status" value="1"/>
</dbReference>
<sequence>MLFLRGLHVFGHGNWKNISKYFVTTRTPTQVSSHAHKYFRRLKSVSHRQRYSINDVGFYDAEPWAQNNTSGWEGSAFIGGSYNPNRYGASGQHTTINNLAQVRPPILYHTSQVSINNNQAACTIISR</sequence>
<organism evidence="4 5">
    <name type="scientific">Dichanthelium oligosanthes</name>
    <dbReference type="NCBI Taxonomy" id="888268"/>
    <lineage>
        <taxon>Eukaryota</taxon>
        <taxon>Viridiplantae</taxon>
        <taxon>Streptophyta</taxon>
        <taxon>Embryophyta</taxon>
        <taxon>Tracheophyta</taxon>
        <taxon>Spermatophyta</taxon>
        <taxon>Magnoliopsida</taxon>
        <taxon>Liliopsida</taxon>
        <taxon>Poales</taxon>
        <taxon>Poaceae</taxon>
        <taxon>PACMAD clade</taxon>
        <taxon>Panicoideae</taxon>
        <taxon>Panicodae</taxon>
        <taxon>Paniceae</taxon>
        <taxon>Dichantheliinae</taxon>
        <taxon>Dichanthelium</taxon>
    </lineage>
</organism>
<evidence type="ECO:0000259" key="2">
    <source>
        <dbReference type="PROSITE" id="PS51293"/>
    </source>
</evidence>
<dbReference type="PANTHER" id="PTHR44042:SF61">
    <property type="entry name" value="HTH MYB-TYPE DOMAIN-CONTAINING PROTEIN"/>
    <property type="match status" value="1"/>
</dbReference>
<gene>
    <name evidence="4" type="ORF">BAE44_0004388</name>
</gene>
<evidence type="ECO:0000313" key="4">
    <source>
        <dbReference type="EMBL" id="OEL34592.1"/>
    </source>
</evidence>
<evidence type="ECO:0000313" key="5">
    <source>
        <dbReference type="Proteomes" id="UP000095767"/>
    </source>
</evidence>
<dbReference type="Gene3D" id="1.10.10.60">
    <property type="entry name" value="Homeodomain-like"/>
    <property type="match status" value="1"/>
</dbReference>
<feature type="domain" description="HTH myb-type" evidence="3">
    <location>
        <begin position="1"/>
        <end position="43"/>
    </location>
</feature>
<dbReference type="InterPro" id="IPR001005">
    <property type="entry name" value="SANT/Myb"/>
</dbReference>
<dbReference type="Pfam" id="PF00249">
    <property type="entry name" value="Myb_DNA-binding"/>
    <property type="match status" value="1"/>
</dbReference>
<dbReference type="EMBL" id="LWDX02014840">
    <property type="protein sequence ID" value="OEL34592.1"/>
    <property type="molecule type" value="Genomic_DNA"/>
</dbReference>
<proteinExistence type="predicted"/>
<dbReference type="AlphaFoldDB" id="A0A1E5WB23"/>
<dbReference type="PANTHER" id="PTHR44042">
    <property type="entry name" value="DUPLICATED HOMEODOMAIN-LIKE SUPERFAMILY PROTEIN-RELATED"/>
    <property type="match status" value="1"/>
</dbReference>
<feature type="domain" description="SANT" evidence="2">
    <location>
        <begin position="1"/>
        <end position="43"/>
    </location>
</feature>
<dbReference type="Proteomes" id="UP000095767">
    <property type="component" value="Unassembled WGS sequence"/>
</dbReference>
<dbReference type="PROSITE" id="PS51293">
    <property type="entry name" value="SANT"/>
    <property type="match status" value="1"/>
</dbReference>
<reference evidence="4 5" key="1">
    <citation type="submission" date="2016-09" db="EMBL/GenBank/DDBJ databases">
        <title>The draft genome of Dichanthelium oligosanthes: A C3 panicoid grass species.</title>
        <authorList>
            <person name="Studer A.J."/>
            <person name="Schnable J.C."/>
            <person name="Brutnell T.P."/>
        </authorList>
    </citation>
    <scope>NUCLEOTIDE SEQUENCE [LARGE SCALE GENOMIC DNA]</scope>
    <source>
        <strain evidence="5">cv. Kellogg 1175</strain>
        <tissue evidence="4">Leaf</tissue>
    </source>
</reference>
<protein>
    <submittedName>
        <fullName evidence="4">Uncharacterized protein</fullName>
    </submittedName>
</protein>
<dbReference type="CDD" id="cd00167">
    <property type="entry name" value="SANT"/>
    <property type="match status" value="1"/>
</dbReference>
<name>A0A1E5WB23_9POAL</name>
<dbReference type="GO" id="GO:0003677">
    <property type="term" value="F:DNA binding"/>
    <property type="evidence" value="ECO:0007669"/>
    <property type="project" value="UniProtKB-KW"/>
</dbReference>
<accession>A0A1E5WB23</accession>
<evidence type="ECO:0000259" key="3">
    <source>
        <dbReference type="PROSITE" id="PS51294"/>
    </source>
</evidence>
<evidence type="ECO:0000256" key="1">
    <source>
        <dbReference type="ARBA" id="ARBA00023125"/>
    </source>
</evidence>
<dbReference type="STRING" id="888268.A0A1E5WB23"/>
<dbReference type="SUPFAM" id="SSF46689">
    <property type="entry name" value="Homeodomain-like"/>
    <property type="match status" value="1"/>
</dbReference>